<sequence>MAERSVLSQLVVGPFRKAGDAGRPAGRGPGALPQPMGTVRAPVAEPLMEAPGRGEARPGEELLARAEALAASREAESFEEQGALREGTRQEGHPPGIRPQPLARAGDVPGAGRGPVEPLGRRAVPPSGPLSSGPLAGSTAEGRGGRADSEGVSRLRAAPERADETGDAGARRAERATDAREAARPTTRMLVPVLPLRTTTRPGQDVRQSSAPAADRGPSTASFTREPFRASPVEGRVPPRGGDRPDGPGPRGGEAPRGPESRGPSRAGTPAPVRARGDEAAPAEGTRTRAASAAEDGTDALARSARVSARVAPGARRGDSEPEAPEEERPARRASVPSARDVEPEHVRRGPAGVTVPAAVVGAEAREPEGAERDEDAGAELVRQALMRERAQPRPAERTPSAPPRPSAGEGARAPRSTPQQAQSVSIQIGRVEIRVKAPSQERAAGPRAHQIQLDSRFGGAG</sequence>
<feature type="compositionally biased region" description="Low complexity" evidence="1">
    <location>
        <begin position="129"/>
        <end position="138"/>
    </location>
</feature>
<feature type="compositionally biased region" description="Basic and acidic residues" evidence="1">
    <location>
        <begin position="52"/>
        <end position="64"/>
    </location>
</feature>
<feature type="compositionally biased region" description="Low complexity" evidence="1">
    <location>
        <begin position="231"/>
        <end position="240"/>
    </location>
</feature>
<gene>
    <name evidence="2" type="ORF">HG543_44420</name>
</gene>
<evidence type="ECO:0000313" key="2">
    <source>
        <dbReference type="EMBL" id="NMO21851.1"/>
    </source>
</evidence>
<feature type="compositionally biased region" description="Basic and acidic residues" evidence="1">
    <location>
        <begin position="82"/>
        <end position="92"/>
    </location>
</feature>
<feature type="compositionally biased region" description="Low complexity" evidence="1">
    <location>
        <begin position="302"/>
        <end position="315"/>
    </location>
</feature>
<evidence type="ECO:0000313" key="3">
    <source>
        <dbReference type="Proteomes" id="UP000518300"/>
    </source>
</evidence>
<feature type="compositionally biased region" description="Polar residues" evidence="1">
    <location>
        <begin position="417"/>
        <end position="427"/>
    </location>
</feature>
<accession>A0A848LW39</accession>
<organism evidence="2 3">
    <name type="scientific">Pyxidicoccus fallax</name>
    <dbReference type="NCBI Taxonomy" id="394095"/>
    <lineage>
        <taxon>Bacteria</taxon>
        <taxon>Pseudomonadati</taxon>
        <taxon>Myxococcota</taxon>
        <taxon>Myxococcia</taxon>
        <taxon>Myxococcales</taxon>
        <taxon>Cystobacterineae</taxon>
        <taxon>Myxococcaceae</taxon>
        <taxon>Pyxidicoccus</taxon>
    </lineage>
</organism>
<feature type="compositionally biased region" description="Polar residues" evidence="1">
    <location>
        <begin position="197"/>
        <end position="211"/>
    </location>
</feature>
<feature type="compositionally biased region" description="Basic and acidic residues" evidence="1">
    <location>
        <begin position="143"/>
        <end position="183"/>
    </location>
</feature>
<feature type="region of interest" description="Disordered" evidence="1">
    <location>
        <begin position="16"/>
        <end position="462"/>
    </location>
</feature>
<comment type="caution">
    <text evidence="2">The sequence shown here is derived from an EMBL/GenBank/DDBJ whole genome shotgun (WGS) entry which is preliminary data.</text>
</comment>
<protein>
    <submittedName>
        <fullName evidence="2">Uncharacterized protein</fullName>
    </submittedName>
</protein>
<dbReference type="RefSeq" id="WP_169351022.1">
    <property type="nucleotide sequence ID" value="NZ_JABBJJ010000358.1"/>
</dbReference>
<dbReference type="Proteomes" id="UP000518300">
    <property type="component" value="Unassembled WGS sequence"/>
</dbReference>
<feature type="compositionally biased region" description="Low complexity" evidence="1">
    <location>
        <begin position="350"/>
        <end position="363"/>
    </location>
</feature>
<evidence type="ECO:0000256" key="1">
    <source>
        <dbReference type="SAM" id="MobiDB-lite"/>
    </source>
</evidence>
<name>A0A848LW39_9BACT</name>
<feature type="compositionally biased region" description="Basic and acidic residues" evidence="1">
    <location>
        <begin position="386"/>
        <end position="397"/>
    </location>
</feature>
<keyword evidence="3" id="KW-1185">Reference proteome</keyword>
<proteinExistence type="predicted"/>
<dbReference type="AlphaFoldDB" id="A0A848LW39"/>
<dbReference type="EMBL" id="JABBJJ010000358">
    <property type="protein sequence ID" value="NMO21851.1"/>
    <property type="molecule type" value="Genomic_DNA"/>
</dbReference>
<reference evidence="2 3" key="1">
    <citation type="submission" date="2020-04" db="EMBL/GenBank/DDBJ databases">
        <title>Draft genome of Pyxidicoccus fallax type strain.</title>
        <authorList>
            <person name="Whitworth D.E."/>
        </authorList>
    </citation>
    <scope>NUCLEOTIDE SEQUENCE [LARGE SCALE GENOMIC DNA]</scope>
    <source>
        <strain evidence="2 3">DSM 14698</strain>
    </source>
</reference>